<dbReference type="Pfam" id="PF04256">
    <property type="entry name" value="DUF434"/>
    <property type="match status" value="1"/>
</dbReference>
<evidence type="ECO:0000313" key="3">
    <source>
        <dbReference type="EMBL" id="ACJ17432.1"/>
    </source>
</evidence>
<dbReference type="eggNOG" id="arCOG03229">
    <property type="taxonomic scope" value="Archaea"/>
</dbReference>
<dbReference type="EMBL" id="CP000855">
    <property type="protein sequence ID" value="ACJ17432.1"/>
    <property type="molecule type" value="Genomic_DNA"/>
</dbReference>
<dbReference type="HOGENOM" id="CLU_102155_0_0_2"/>
<gene>
    <name evidence="3" type="ordered locus">TON_1941</name>
</gene>
<name>B6YW66_THEON</name>
<protein>
    <recommendedName>
        <fullName evidence="5">DUF434 domain-containing protein</fullName>
    </recommendedName>
</protein>
<sequence>MLRDAYIDLKYLLNRGYRKSYALEFVANHYRLTKKERHLLARCVFSDGWIREVEGKLLKPEELVGKVLAVDGFNVLITLESLLDGKAILCEDGLIRDLKYQGRYRINERTGDLLTKIAMALKELGIKKTVFFYGKNVPGSGEVKRLTEEKLKEFDIPGEVKLVKSPDFELKAFEVVATADVGIIVRVPHVFDLAGYVGEKLGKGARPFVEFMGKMCSEEV</sequence>
<dbReference type="RefSeq" id="WP_012572903.1">
    <property type="nucleotide sequence ID" value="NC_011529.1"/>
</dbReference>
<feature type="domain" description="DUF5616" evidence="2">
    <location>
        <begin position="61"/>
        <end position="195"/>
    </location>
</feature>
<dbReference type="InterPro" id="IPR007368">
    <property type="entry name" value="DUF434"/>
</dbReference>
<reference evidence="3 4" key="1">
    <citation type="journal article" date="2008" name="J. Bacteriol.">
        <title>The complete genome sequence of Thermococcus onnurineus NA1 reveals a mixed heterotrophic and carboxydotrophic metabolism.</title>
        <authorList>
            <person name="Lee H.S."/>
            <person name="Kang S.G."/>
            <person name="Bae S.S."/>
            <person name="Lim J.K."/>
            <person name="Cho Y."/>
            <person name="Kim Y.J."/>
            <person name="Jeon J.H."/>
            <person name="Cha S.S."/>
            <person name="Kwon K.K."/>
            <person name="Kim H.T."/>
            <person name="Park C.J."/>
            <person name="Lee H.W."/>
            <person name="Kim S.I."/>
            <person name="Chun J."/>
            <person name="Colwell R.R."/>
            <person name="Kim S.J."/>
            <person name="Lee J.H."/>
        </authorList>
    </citation>
    <scope>NUCLEOTIDE SEQUENCE [LARGE SCALE GENOMIC DNA]</scope>
    <source>
        <strain evidence="3 4">NA1</strain>
    </source>
</reference>
<proteinExistence type="predicted"/>
<evidence type="ECO:0000259" key="2">
    <source>
        <dbReference type="Pfam" id="PF18481"/>
    </source>
</evidence>
<dbReference type="Proteomes" id="UP000002727">
    <property type="component" value="Chromosome"/>
</dbReference>
<evidence type="ECO:0000259" key="1">
    <source>
        <dbReference type="Pfam" id="PF04256"/>
    </source>
</evidence>
<dbReference type="AlphaFoldDB" id="B6YW66"/>
<evidence type="ECO:0000313" key="4">
    <source>
        <dbReference type="Proteomes" id="UP000002727"/>
    </source>
</evidence>
<evidence type="ECO:0008006" key="5">
    <source>
        <dbReference type="Google" id="ProtNLM"/>
    </source>
</evidence>
<dbReference type="PATRIC" id="fig|523850.10.peg.1956"/>
<feature type="domain" description="DUF434" evidence="1">
    <location>
        <begin position="2"/>
        <end position="55"/>
    </location>
</feature>
<dbReference type="Pfam" id="PF18481">
    <property type="entry name" value="DUF5616"/>
    <property type="match status" value="1"/>
</dbReference>
<accession>B6YW66</accession>
<dbReference type="KEGG" id="ton:TON_1941"/>
<dbReference type="PANTHER" id="PTHR42252">
    <property type="entry name" value="DUF5616 DOMAIN-CONTAINING PROTEIN"/>
    <property type="match status" value="1"/>
</dbReference>
<dbReference type="OrthoDB" id="60095at2157"/>
<dbReference type="STRING" id="523850.TON_1941"/>
<keyword evidence="4" id="KW-1185">Reference proteome</keyword>
<dbReference type="InterPro" id="IPR041652">
    <property type="entry name" value="DUF5616"/>
</dbReference>
<organism evidence="3 4">
    <name type="scientific">Thermococcus onnurineus (strain NA1)</name>
    <dbReference type="NCBI Taxonomy" id="523850"/>
    <lineage>
        <taxon>Archaea</taxon>
        <taxon>Methanobacteriati</taxon>
        <taxon>Methanobacteriota</taxon>
        <taxon>Thermococci</taxon>
        <taxon>Thermococcales</taxon>
        <taxon>Thermococcaceae</taxon>
        <taxon>Thermococcus</taxon>
    </lineage>
</organism>
<dbReference type="PANTHER" id="PTHR42252:SF1">
    <property type="entry name" value="DUF434 DOMAIN-CONTAINING PROTEIN"/>
    <property type="match status" value="1"/>
</dbReference>
<dbReference type="GeneID" id="7017615"/>